<dbReference type="EMBL" id="UINC01087268">
    <property type="protein sequence ID" value="SVC36500.1"/>
    <property type="molecule type" value="Genomic_DNA"/>
</dbReference>
<evidence type="ECO:0000256" key="12">
    <source>
        <dbReference type="ARBA" id="ARBA00023137"/>
    </source>
</evidence>
<keyword evidence="14" id="KW-0675">Receptor</keyword>
<evidence type="ECO:0000256" key="9">
    <source>
        <dbReference type="ARBA" id="ARBA00022840"/>
    </source>
</evidence>
<keyword evidence="11" id="KW-0472">Membrane</keyword>
<feature type="domain" description="ALK/LTK-like glycine-rich" evidence="17">
    <location>
        <begin position="93"/>
        <end position="317"/>
    </location>
</feature>
<keyword evidence="4" id="KW-0808">Transferase</keyword>
<keyword evidence="12" id="KW-0829">Tyrosine-protein kinase</keyword>
<keyword evidence="7" id="KW-0547">Nucleotide-binding</keyword>
<evidence type="ECO:0000256" key="7">
    <source>
        <dbReference type="ARBA" id="ARBA00022741"/>
    </source>
</evidence>
<evidence type="ECO:0000256" key="2">
    <source>
        <dbReference type="ARBA" id="ARBA00011902"/>
    </source>
</evidence>
<evidence type="ECO:0000256" key="5">
    <source>
        <dbReference type="ARBA" id="ARBA00022692"/>
    </source>
</evidence>
<dbReference type="GO" id="GO:0005524">
    <property type="term" value="F:ATP binding"/>
    <property type="evidence" value="ECO:0007669"/>
    <property type="project" value="UniProtKB-KW"/>
</dbReference>
<keyword evidence="13" id="KW-1015">Disulfide bond</keyword>
<dbReference type="PANTHER" id="PTHR31535:SF3">
    <property type="entry name" value="REGULATORY PROTEIN ZESTE"/>
    <property type="match status" value="1"/>
</dbReference>
<feature type="region of interest" description="Disordered" evidence="16">
    <location>
        <begin position="163"/>
        <end position="252"/>
    </location>
</feature>
<dbReference type="GO" id="GO:0005886">
    <property type="term" value="C:plasma membrane"/>
    <property type="evidence" value="ECO:0007669"/>
    <property type="project" value="UniProtKB-SubCell"/>
</dbReference>
<dbReference type="EC" id="2.7.10.1" evidence="2"/>
<evidence type="ECO:0000256" key="4">
    <source>
        <dbReference type="ARBA" id="ARBA00022679"/>
    </source>
</evidence>
<organism evidence="18">
    <name type="scientific">marine metagenome</name>
    <dbReference type="NCBI Taxonomy" id="408172"/>
    <lineage>
        <taxon>unclassified sequences</taxon>
        <taxon>metagenomes</taxon>
        <taxon>ecological metagenomes</taxon>
    </lineage>
</organism>
<dbReference type="Pfam" id="PF12810">
    <property type="entry name" value="ALK_LTK_GRD"/>
    <property type="match status" value="1"/>
</dbReference>
<feature type="compositionally biased region" description="Gly residues" evidence="16">
    <location>
        <begin position="203"/>
        <end position="227"/>
    </location>
</feature>
<keyword evidence="9" id="KW-0067">ATP-binding</keyword>
<dbReference type="InterPro" id="IPR055163">
    <property type="entry name" value="ALK/LTK-like_GRD"/>
</dbReference>
<evidence type="ECO:0000256" key="3">
    <source>
        <dbReference type="ARBA" id="ARBA00022475"/>
    </source>
</evidence>
<accession>A0A382LIP8</accession>
<keyword evidence="5" id="KW-0812">Transmembrane</keyword>
<keyword evidence="3" id="KW-1003">Cell membrane</keyword>
<dbReference type="GO" id="GO:0004714">
    <property type="term" value="F:transmembrane receptor protein tyrosine kinase activity"/>
    <property type="evidence" value="ECO:0007669"/>
    <property type="project" value="UniProtKB-EC"/>
</dbReference>
<evidence type="ECO:0000256" key="16">
    <source>
        <dbReference type="SAM" id="MobiDB-lite"/>
    </source>
</evidence>
<evidence type="ECO:0000256" key="15">
    <source>
        <dbReference type="ARBA" id="ARBA00023180"/>
    </source>
</evidence>
<evidence type="ECO:0000256" key="10">
    <source>
        <dbReference type="ARBA" id="ARBA00022989"/>
    </source>
</evidence>
<evidence type="ECO:0000259" key="17">
    <source>
        <dbReference type="Pfam" id="PF12810"/>
    </source>
</evidence>
<evidence type="ECO:0000256" key="13">
    <source>
        <dbReference type="ARBA" id="ARBA00023157"/>
    </source>
</evidence>
<dbReference type="AlphaFoldDB" id="A0A382LIP8"/>
<gene>
    <name evidence="18" type="ORF">METZ01_LOCUS289354</name>
</gene>
<proteinExistence type="predicted"/>
<dbReference type="PANTHER" id="PTHR31535">
    <property type="match status" value="1"/>
</dbReference>
<keyword evidence="10" id="KW-1133">Transmembrane helix</keyword>
<reference evidence="18" key="1">
    <citation type="submission" date="2018-05" db="EMBL/GenBank/DDBJ databases">
        <authorList>
            <person name="Lanie J.A."/>
            <person name="Ng W.-L."/>
            <person name="Kazmierczak K.M."/>
            <person name="Andrzejewski T.M."/>
            <person name="Davidsen T.M."/>
            <person name="Wayne K.J."/>
            <person name="Tettelin H."/>
            <person name="Glass J.I."/>
            <person name="Rusch D."/>
            <person name="Podicherti R."/>
            <person name="Tsui H.-C.T."/>
            <person name="Winkler M.E."/>
        </authorList>
    </citation>
    <scope>NUCLEOTIDE SEQUENCE</scope>
</reference>
<evidence type="ECO:0000256" key="1">
    <source>
        <dbReference type="ARBA" id="ARBA00004251"/>
    </source>
</evidence>
<name>A0A382LIP8_9ZZZZ</name>
<evidence type="ECO:0000256" key="11">
    <source>
        <dbReference type="ARBA" id="ARBA00023136"/>
    </source>
</evidence>
<comment type="subcellular location">
    <subcellularLocation>
        <location evidence="1">Cell membrane</location>
        <topology evidence="1">Single-pass type I membrane protein</topology>
    </subcellularLocation>
</comment>
<sequence>MVPHRILLLLFFLSGINAQIALPTFQGVHKPHTAGASSLYDFTTHTFTNCGATGRNGPTLANCISSYNTSWENNTDYFNVPGNAGIQNWTVPTTGTYTIEVWGAQGGRSNEGYGARMRGDFTLTSGTVLKILVGQKGQEDRTWAMSGGGGTYVAKNDNTALIVAGGGGGHRNPSTTRRETTDGDTLEAGRPGYNSNNSLNNGGTNGGGGTTSYPGSHGGGAGAGFTGNGDASNDSRGGTPVEPKSFTNGGVGGYTPSNYFDYAEYGGFGGGSAGGYGGAGGGGGYSGGGSDYNSGWSGGGGSYNSGTNQSNSIGANSGHGKVVITIN</sequence>
<evidence type="ECO:0000256" key="8">
    <source>
        <dbReference type="ARBA" id="ARBA00022777"/>
    </source>
</evidence>
<feature type="compositionally biased region" description="Low complexity" evidence="16">
    <location>
        <begin position="192"/>
        <end position="202"/>
    </location>
</feature>
<keyword evidence="15" id="KW-0325">Glycoprotein</keyword>
<keyword evidence="6" id="KW-0732">Signal</keyword>
<keyword evidence="8" id="KW-0418">Kinase</keyword>
<evidence type="ECO:0000256" key="6">
    <source>
        <dbReference type="ARBA" id="ARBA00022729"/>
    </source>
</evidence>
<evidence type="ECO:0000313" key="18">
    <source>
        <dbReference type="EMBL" id="SVC36500.1"/>
    </source>
</evidence>
<protein>
    <recommendedName>
        <fullName evidence="2">receptor protein-tyrosine kinase</fullName>
        <ecNumber evidence="2">2.7.10.1</ecNumber>
    </recommendedName>
</protein>
<evidence type="ECO:0000256" key="14">
    <source>
        <dbReference type="ARBA" id="ARBA00023170"/>
    </source>
</evidence>